<evidence type="ECO:0000313" key="1">
    <source>
        <dbReference type="EMBL" id="MBB3081811.1"/>
    </source>
</evidence>
<protein>
    <submittedName>
        <fullName evidence="1">Uncharacterized protein</fullName>
    </submittedName>
</protein>
<gene>
    <name evidence="1" type="ORF">FHS41_008369</name>
</gene>
<sequence>MASTRGGMRDGGQRCGGLRAGQWTGLRGGRWCGLVQRPRRHVAEDRLCTGMPGTLVPLGLAYRSRCDTPLGELREESSGRCLS</sequence>
<keyword evidence="2" id="KW-1185">Reference proteome</keyword>
<evidence type="ECO:0000313" key="2">
    <source>
        <dbReference type="Proteomes" id="UP000572907"/>
    </source>
</evidence>
<comment type="caution">
    <text evidence="1">The sequence shown here is derived from an EMBL/GenBank/DDBJ whole genome shotgun (WGS) entry which is preliminary data.</text>
</comment>
<name>A0A7W5F6G6_9ACTN</name>
<accession>A0A7W5F6G6</accession>
<dbReference type="AlphaFoldDB" id="A0A7W5F6G6"/>
<dbReference type="RefSeq" id="WP_229845667.1">
    <property type="nucleotide sequence ID" value="NZ_BMUP01000020.1"/>
</dbReference>
<organism evidence="1 2">
    <name type="scientific">Streptomyces violarus</name>
    <dbReference type="NCBI Taxonomy" id="67380"/>
    <lineage>
        <taxon>Bacteria</taxon>
        <taxon>Bacillati</taxon>
        <taxon>Actinomycetota</taxon>
        <taxon>Actinomycetes</taxon>
        <taxon>Kitasatosporales</taxon>
        <taxon>Streptomycetaceae</taxon>
        <taxon>Streptomyces</taxon>
    </lineage>
</organism>
<proteinExistence type="predicted"/>
<reference evidence="1 2" key="1">
    <citation type="submission" date="2020-08" db="EMBL/GenBank/DDBJ databases">
        <title>Genomic Encyclopedia of Type Strains, Phase III (KMG-III): the genomes of soil and plant-associated and newly described type strains.</title>
        <authorList>
            <person name="Whitman W."/>
        </authorList>
    </citation>
    <scope>NUCLEOTIDE SEQUENCE [LARGE SCALE GENOMIC DNA]</scope>
    <source>
        <strain evidence="1 2">CECT 3237</strain>
    </source>
</reference>
<dbReference type="Proteomes" id="UP000572907">
    <property type="component" value="Unassembled WGS sequence"/>
</dbReference>
<dbReference type="EMBL" id="JACHXE010000018">
    <property type="protein sequence ID" value="MBB3081811.1"/>
    <property type="molecule type" value="Genomic_DNA"/>
</dbReference>